<feature type="signal peptide" evidence="1">
    <location>
        <begin position="1"/>
        <end position="24"/>
    </location>
</feature>
<proteinExistence type="predicted"/>
<evidence type="ECO:0000256" key="1">
    <source>
        <dbReference type="SAM" id="SignalP"/>
    </source>
</evidence>
<dbReference type="InterPro" id="IPR013783">
    <property type="entry name" value="Ig-like_fold"/>
</dbReference>
<keyword evidence="4" id="KW-1185">Reference proteome</keyword>
<organism evidence="3 4">
    <name type="scientific">Algoriphagus halophytocola</name>
    <dbReference type="NCBI Taxonomy" id="2991499"/>
    <lineage>
        <taxon>Bacteria</taxon>
        <taxon>Pseudomonadati</taxon>
        <taxon>Bacteroidota</taxon>
        <taxon>Cytophagia</taxon>
        <taxon>Cytophagales</taxon>
        <taxon>Cyclobacteriaceae</taxon>
        <taxon>Algoriphagus</taxon>
    </lineage>
</organism>
<dbReference type="InterPro" id="IPR011050">
    <property type="entry name" value="Pectin_lyase_fold/virulence"/>
</dbReference>
<dbReference type="Proteomes" id="UP001163156">
    <property type="component" value="Chromosome"/>
</dbReference>
<dbReference type="Pfam" id="PF16318">
    <property type="entry name" value="DUF4957"/>
    <property type="match status" value="1"/>
</dbReference>
<gene>
    <name evidence="3" type="ORF">OM944_08450</name>
</gene>
<feature type="chain" id="PRO_5047430180" evidence="1">
    <location>
        <begin position="25"/>
        <end position="553"/>
    </location>
</feature>
<accession>A0ABY6MMY4</accession>
<dbReference type="RefSeq" id="WP_264811232.1">
    <property type="nucleotide sequence ID" value="NZ_CP110226.1"/>
</dbReference>
<keyword evidence="1" id="KW-0732">Signal</keyword>
<dbReference type="PROSITE" id="PS51257">
    <property type="entry name" value="PROKAR_LIPOPROTEIN"/>
    <property type="match status" value="1"/>
</dbReference>
<protein>
    <submittedName>
        <fullName evidence="3">DUF4957 domain-containing protein</fullName>
    </submittedName>
</protein>
<feature type="domain" description="DUF4957" evidence="2">
    <location>
        <begin position="277"/>
        <end position="390"/>
    </location>
</feature>
<reference evidence="3" key="1">
    <citation type="submission" date="2022-10" db="EMBL/GenBank/DDBJ databases">
        <title>Algoriphagus sp. a novel bacteria isolate from halophytes salicornia europaea.</title>
        <authorList>
            <person name="Peng Y."/>
            <person name="Jiang L."/>
            <person name="Lee J."/>
        </authorList>
    </citation>
    <scope>NUCLEOTIDE SEQUENCE</scope>
    <source>
        <strain evidence="3">TR-M5</strain>
    </source>
</reference>
<dbReference type="EMBL" id="CP110226">
    <property type="protein sequence ID" value="UZD24520.1"/>
    <property type="molecule type" value="Genomic_DNA"/>
</dbReference>
<evidence type="ECO:0000313" key="3">
    <source>
        <dbReference type="EMBL" id="UZD24520.1"/>
    </source>
</evidence>
<evidence type="ECO:0000313" key="4">
    <source>
        <dbReference type="Proteomes" id="UP001163156"/>
    </source>
</evidence>
<evidence type="ECO:0000259" key="2">
    <source>
        <dbReference type="Pfam" id="PF16318"/>
    </source>
</evidence>
<sequence length="553" mass="61379">MKILNINIRASLFMLLLTVVAVTACKEEEEMFEQTRLFRPVLNEDLYSIGNTIVVDMGKMKSAVSYTLEVSRDTFNTVEYVIETDTAYVEINKSLIGEELFWNTLYQVRSTAHASDPMYDSKAADLGNVRTQRFPTILNTPERYDVTDVAARVTWTKAGAAVTGVKVFAADDLQLNSPLFDEQIVSSEEQENAEVIVEGLDPETEYQIAIYSEDALRGWVNYTTKTPDIDPTAPGVIDIRDNESPSAVADAVLAAADGDLILVKRGVTYDLPDEPLDKSITIQAAYGFGEQKAKLYTTGNWNIAEGAQIDHIRFIDLEIRGEDYSGDYVFNPNTEGVNVREVLFDNCEIGTVRGIFRIRGTVALENFVIRNTLVDSVGSYGILTTDTNPSEEEMTAHVDNILLENSTFNKIQNGITSRNNSISIIIDSCTFGNFIKSGNRIFRYRGGDGNNDVKNGISITNSIFGHGWDESESENYAIRGMEGLENTTFNIVNNYSTGDFSFSDGEIPGFPIGNYSGGQADLWVNPDTNDFNFKDNGFAGRFDTGAQRWRVVL</sequence>
<dbReference type="SUPFAM" id="SSF51126">
    <property type="entry name" value="Pectin lyase-like"/>
    <property type="match status" value="1"/>
</dbReference>
<dbReference type="Gene3D" id="2.60.40.10">
    <property type="entry name" value="Immunoglobulins"/>
    <property type="match status" value="1"/>
</dbReference>
<name>A0ABY6MMY4_9BACT</name>
<dbReference type="InterPro" id="IPR032530">
    <property type="entry name" value="DUF4957"/>
</dbReference>